<dbReference type="Pfam" id="PF19036">
    <property type="entry name" value="Fuz_longin_1"/>
    <property type="match status" value="1"/>
</dbReference>
<evidence type="ECO:0000259" key="2">
    <source>
        <dbReference type="Pfam" id="PF19036"/>
    </source>
</evidence>
<dbReference type="STRING" id="37546.A0A1B0G4L3"/>
<dbReference type="EnsemblMetazoa" id="GMOY008259-RA">
    <property type="protein sequence ID" value="GMOY008259-PA"/>
    <property type="gene ID" value="GMOY008259"/>
</dbReference>
<keyword evidence="1" id="KW-0812">Transmembrane</keyword>
<dbReference type="EMBL" id="CCAG010006128">
    <property type="status" value="NOT_ANNOTATED_CDS"/>
    <property type="molecule type" value="Genomic_DNA"/>
</dbReference>
<dbReference type="PANTHER" id="PTHR13559:SF1">
    <property type="entry name" value="PROTEIN FUZZY HOMOLOG"/>
    <property type="match status" value="1"/>
</dbReference>
<dbReference type="InterPro" id="IPR026069">
    <property type="entry name" value="Fuzzy"/>
</dbReference>
<evidence type="ECO:0000313" key="4">
    <source>
        <dbReference type="EnsemblMetazoa" id="GMOY008259-PA"/>
    </source>
</evidence>
<evidence type="ECO:0000259" key="3">
    <source>
        <dbReference type="Pfam" id="PF19037"/>
    </source>
</evidence>
<evidence type="ECO:0000313" key="5">
    <source>
        <dbReference type="Proteomes" id="UP000092444"/>
    </source>
</evidence>
<sequence>MSIYLICLTNNGGLPILTLCLIILDYHALSQLAFSTLASLNGSHMFFKSLGVSLYTTYAETWTYLWKDFNGSITIIVCSSGVSENNIELLAELVFGAFSLFVSRDELSNSALLERLKKESKHYLPIIDAALEFCTNQLLNFSYCLLSHDNAQILQRLNEFSVRCGSLFCCLMVGQNIAVATEGWWDHLNIVDRQLLQLLLYTSVNLQNDIAVYLPKKSPNIAFRFITIPVSHNSVLCIICGAEPKIRDLIDIAQNTFSNDVFVLQSIERCMPRCLPDQFDLDSNIEAIILANTNTRKCVFSFNNTSTTHAKRFVGEGQPSDVLSKIFIQSLTNAFLAENQQLEHISLSDQYWYSDSHISYIKKDSNHNILCLLCMSSVPVNTVKFNRGLLVLAQILFGFLITVLINSVAHCLQSY</sequence>
<feature type="domain" description="FUZ/MON1/HPS1 first Longin" evidence="2">
    <location>
        <begin position="4"/>
        <end position="128"/>
    </location>
</feature>
<dbReference type="Pfam" id="PF19037">
    <property type="entry name" value="Fuz_longin_2"/>
    <property type="match status" value="1"/>
</dbReference>
<dbReference type="InterPro" id="IPR043971">
    <property type="entry name" value="FUZ/MON1/HPS1_longin_2"/>
</dbReference>
<dbReference type="AlphaFoldDB" id="A0A1B0G4L3"/>
<organism evidence="4 5">
    <name type="scientific">Glossina morsitans morsitans</name>
    <name type="common">Savannah tsetse fly</name>
    <dbReference type="NCBI Taxonomy" id="37546"/>
    <lineage>
        <taxon>Eukaryota</taxon>
        <taxon>Metazoa</taxon>
        <taxon>Ecdysozoa</taxon>
        <taxon>Arthropoda</taxon>
        <taxon>Hexapoda</taxon>
        <taxon>Insecta</taxon>
        <taxon>Pterygota</taxon>
        <taxon>Neoptera</taxon>
        <taxon>Endopterygota</taxon>
        <taxon>Diptera</taxon>
        <taxon>Brachycera</taxon>
        <taxon>Muscomorpha</taxon>
        <taxon>Hippoboscoidea</taxon>
        <taxon>Glossinidae</taxon>
        <taxon>Glossina</taxon>
    </lineage>
</organism>
<feature type="transmembrane region" description="Helical" evidence="1">
    <location>
        <begin position="389"/>
        <end position="409"/>
    </location>
</feature>
<dbReference type="Proteomes" id="UP000092444">
    <property type="component" value="Unassembled WGS sequence"/>
</dbReference>
<dbReference type="GO" id="GO:1905515">
    <property type="term" value="P:non-motile cilium assembly"/>
    <property type="evidence" value="ECO:0007669"/>
    <property type="project" value="TreeGrafter"/>
</dbReference>
<dbReference type="PhylomeDB" id="A0A1B0G4L3"/>
<reference evidence="4" key="1">
    <citation type="submission" date="2020-05" db="UniProtKB">
        <authorList>
            <consortium name="EnsemblMetazoa"/>
        </authorList>
    </citation>
    <scope>IDENTIFICATION</scope>
    <source>
        <strain evidence="4">Yale</strain>
    </source>
</reference>
<evidence type="ECO:0000256" key="1">
    <source>
        <dbReference type="SAM" id="Phobius"/>
    </source>
</evidence>
<keyword evidence="1" id="KW-0472">Membrane</keyword>
<keyword evidence="1" id="KW-1133">Transmembrane helix</keyword>
<accession>A0A1B0G4L3</accession>
<feature type="domain" description="FUZ/MON1/HPS1 second Longin" evidence="3">
    <location>
        <begin position="164"/>
        <end position="255"/>
    </location>
</feature>
<dbReference type="InterPro" id="IPR043972">
    <property type="entry name" value="FUZ/MON1/HPS1_longin_1"/>
</dbReference>
<keyword evidence="5" id="KW-1185">Reference proteome</keyword>
<dbReference type="VEuPathDB" id="VectorBase:GMOY008259"/>
<proteinExistence type="predicted"/>
<dbReference type="PANTHER" id="PTHR13559">
    <property type="entry name" value="INTRACELLULAR TRAFFIC PROTEIN-RELATED"/>
    <property type="match status" value="1"/>
</dbReference>
<protein>
    <submittedName>
        <fullName evidence="4">Uncharacterized protein</fullName>
    </submittedName>
</protein>
<name>A0A1B0G4L3_GLOMM</name>
<dbReference type="GO" id="GO:0016192">
    <property type="term" value="P:vesicle-mediated transport"/>
    <property type="evidence" value="ECO:0007669"/>
    <property type="project" value="InterPro"/>
</dbReference>